<keyword evidence="2" id="KW-0235">DNA replication</keyword>
<dbReference type="OrthoDB" id="411785at2759"/>
<sequence length="417" mass="48004">MKKQQSAEMYLIKNDQFWHCQFIQLKPITIQIRNGQLNGNIEQQETIEISLTKFPTMERGIEVMSDQIQQKLQKGFREINSNDILKANEQKYQEKMIGNSKKDLTQQKILLKRVNLPEQRKPIVGLTDDATQGKLIGEWPKYRARSHLGETLDLGPPGDTKPIQCLLAGQWNENINPTNYLLSEKLDGMRIIWSGCEMYTRNGNSLNFPTSFVEGWPTTYLDGELWLDRGQFQKLVSIAKKKQPDYKAWKDIKFMVFDAPLLDEPFVNRYQKFKKAIEKIKNPHLVYVPHVVCRGYEHLKEELVLAQQAGGEGLMLRDPQSLYEGKRSNTLLKVKTTMDSEATVVEHIQGMGKFKDQLGALKVQTDAGITFQIGVGFNSKLRKDPPKIGSRISYSYYGLTDDGKPRFPVFERIREDL</sequence>
<dbReference type="GO" id="GO:0003910">
    <property type="term" value="F:DNA ligase (ATP) activity"/>
    <property type="evidence" value="ECO:0007669"/>
    <property type="project" value="InterPro"/>
</dbReference>
<dbReference type="AlphaFoldDB" id="A0A8S1RBQ3"/>
<dbReference type="NCBIfam" id="NF006592">
    <property type="entry name" value="PRK09125.1"/>
    <property type="match status" value="1"/>
</dbReference>
<dbReference type="Proteomes" id="UP000692954">
    <property type="component" value="Unassembled WGS sequence"/>
</dbReference>
<feature type="domain" description="ATP-dependent DNA ligase family profile" evidence="5">
    <location>
        <begin position="251"/>
        <end position="376"/>
    </location>
</feature>
<keyword evidence="4" id="KW-0234">DNA repair</keyword>
<dbReference type="Pfam" id="PF01068">
    <property type="entry name" value="DNA_ligase_A_M"/>
    <property type="match status" value="1"/>
</dbReference>
<dbReference type="InterPro" id="IPR029319">
    <property type="entry name" value="DNA_ligase_OB"/>
</dbReference>
<dbReference type="PROSITE" id="PS00333">
    <property type="entry name" value="DNA_LIGASE_A2"/>
    <property type="match status" value="1"/>
</dbReference>
<dbReference type="EMBL" id="CAJJDN010000154">
    <property type="protein sequence ID" value="CAD8124833.1"/>
    <property type="molecule type" value="Genomic_DNA"/>
</dbReference>
<dbReference type="PROSITE" id="PS50160">
    <property type="entry name" value="DNA_LIGASE_A3"/>
    <property type="match status" value="1"/>
</dbReference>
<evidence type="ECO:0000259" key="5">
    <source>
        <dbReference type="PROSITE" id="PS50160"/>
    </source>
</evidence>
<evidence type="ECO:0000256" key="3">
    <source>
        <dbReference type="ARBA" id="ARBA00022763"/>
    </source>
</evidence>
<dbReference type="InterPro" id="IPR016059">
    <property type="entry name" value="DNA_ligase_ATP-dep_CS"/>
</dbReference>
<organism evidence="6 7">
    <name type="scientific">Paramecium sonneborni</name>
    <dbReference type="NCBI Taxonomy" id="65129"/>
    <lineage>
        <taxon>Eukaryota</taxon>
        <taxon>Sar</taxon>
        <taxon>Alveolata</taxon>
        <taxon>Ciliophora</taxon>
        <taxon>Intramacronucleata</taxon>
        <taxon>Oligohymenophorea</taxon>
        <taxon>Peniculida</taxon>
        <taxon>Parameciidae</taxon>
        <taxon>Paramecium</taxon>
    </lineage>
</organism>
<keyword evidence="1" id="KW-0436">Ligase</keyword>
<dbReference type="GO" id="GO:0006310">
    <property type="term" value="P:DNA recombination"/>
    <property type="evidence" value="ECO:0007669"/>
    <property type="project" value="InterPro"/>
</dbReference>
<dbReference type="Pfam" id="PF14743">
    <property type="entry name" value="DNA_ligase_OB_2"/>
    <property type="match status" value="1"/>
</dbReference>
<reference evidence="6" key="1">
    <citation type="submission" date="2021-01" db="EMBL/GenBank/DDBJ databases">
        <authorList>
            <consortium name="Genoscope - CEA"/>
            <person name="William W."/>
        </authorList>
    </citation>
    <scope>NUCLEOTIDE SEQUENCE</scope>
</reference>
<dbReference type="GO" id="GO:0006260">
    <property type="term" value="P:DNA replication"/>
    <property type="evidence" value="ECO:0007669"/>
    <property type="project" value="UniProtKB-KW"/>
</dbReference>
<evidence type="ECO:0000256" key="2">
    <source>
        <dbReference type="ARBA" id="ARBA00022705"/>
    </source>
</evidence>
<evidence type="ECO:0000313" key="6">
    <source>
        <dbReference type="EMBL" id="CAD8124833.1"/>
    </source>
</evidence>
<dbReference type="InterPro" id="IPR012310">
    <property type="entry name" value="DNA_ligase_ATP-dep_cent"/>
</dbReference>
<dbReference type="CDD" id="cd08041">
    <property type="entry name" value="OBF_kDNA_ligase_like"/>
    <property type="match status" value="1"/>
</dbReference>
<keyword evidence="7" id="KW-1185">Reference proteome</keyword>
<accession>A0A8S1RBQ3</accession>
<proteinExistence type="predicted"/>
<gene>
    <name evidence="6" type="ORF">PSON_ATCC_30995.1.T1540044</name>
</gene>
<protein>
    <recommendedName>
        <fullName evidence="5">ATP-dependent DNA ligase family profile domain-containing protein</fullName>
    </recommendedName>
</protein>
<dbReference type="CDD" id="cd07896">
    <property type="entry name" value="Adenylation_kDNA_ligase_like"/>
    <property type="match status" value="1"/>
</dbReference>
<evidence type="ECO:0000256" key="1">
    <source>
        <dbReference type="ARBA" id="ARBA00022598"/>
    </source>
</evidence>
<name>A0A8S1RBQ3_9CILI</name>
<keyword evidence="3" id="KW-0227">DNA damage</keyword>
<evidence type="ECO:0000313" key="7">
    <source>
        <dbReference type="Proteomes" id="UP000692954"/>
    </source>
</evidence>
<dbReference type="GO" id="GO:0005524">
    <property type="term" value="F:ATP binding"/>
    <property type="evidence" value="ECO:0007669"/>
    <property type="project" value="InterPro"/>
</dbReference>
<evidence type="ECO:0000256" key="4">
    <source>
        <dbReference type="ARBA" id="ARBA00023204"/>
    </source>
</evidence>
<comment type="caution">
    <text evidence="6">The sequence shown here is derived from an EMBL/GenBank/DDBJ whole genome shotgun (WGS) entry which is preliminary data.</text>
</comment>
<dbReference type="PANTHER" id="PTHR47810:SF1">
    <property type="entry name" value="DNA LIGASE B"/>
    <property type="match status" value="1"/>
</dbReference>
<dbReference type="GO" id="GO:0006281">
    <property type="term" value="P:DNA repair"/>
    <property type="evidence" value="ECO:0007669"/>
    <property type="project" value="UniProtKB-KW"/>
</dbReference>
<dbReference type="PANTHER" id="PTHR47810">
    <property type="entry name" value="DNA LIGASE"/>
    <property type="match status" value="1"/>
</dbReference>
<dbReference type="InterPro" id="IPR050326">
    <property type="entry name" value="NAD_dep_DNA_ligaseB"/>
</dbReference>